<feature type="domain" description="Nudix hydrolase" evidence="1">
    <location>
        <begin position="22"/>
        <end position="159"/>
    </location>
</feature>
<evidence type="ECO:0000313" key="2">
    <source>
        <dbReference type="EMBL" id="RDE51019.1"/>
    </source>
</evidence>
<evidence type="ECO:0000259" key="1">
    <source>
        <dbReference type="PROSITE" id="PS51462"/>
    </source>
</evidence>
<dbReference type="Proteomes" id="UP000253831">
    <property type="component" value="Unassembled WGS sequence"/>
</dbReference>
<dbReference type="PANTHER" id="PTHR43222:SF2">
    <property type="entry name" value="NUDIX HYDROLASE 23, CHLOROPLASTIC"/>
    <property type="match status" value="1"/>
</dbReference>
<dbReference type="Pfam" id="PF00293">
    <property type="entry name" value="NUDIX"/>
    <property type="match status" value="1"/>
</dbReference>
<dbReference type="AlphaFoldDB" id="A0A369XRI4"/>
<dbReference type="Pfam" id="PF14803">
    <property type="entry name" value="Zn_ribbon_Nudix"/>
    <property type="match status" value="1"/>
</dbReference>
<dbReference type="Gene3D" id="3.90.79.10">
    <property type="entry name" value="Nucleoside Triphosphate Pyrophosphohydrolase"/>
    <property type="match status" value="1"/>
</dbReference>
<reference evidence="2 3" key="1">
    <citation type="submission" date="2018-05" db="EMBL/GenBank/DDBJ databases">
        <title>Integrated omic analyses show evidence that a Ca. Accumulibacter phosphatis strain performs denitrification under micro-aerobic conditions.</title>
        <authorList>
            <person name="Camejo P.Y."/>
            <person name="Katherine M.D."/>
            <person name="Daniel N.R."/>
        </authorList>
    </citation>
    <scope>NUCLEOTIDE SEQUENCE [LARGE SCALE GENOMIC DNA]</scope>
    <source>
        <strain evidence="2">UW-LDO-IC</strain>
    </source>
</reference>
<dbReference type="CDD" id="cd04511">
    <property type="entry name" value="NUDIX_Hydrolase"/>
    <property type="match status" value="1"/>
</dbReference>
<sequence length="181" mass="20290">MYFCSECGEAVSLSIPEGDNLPRHVCQSCGAIHYQNPKLVIGCIAEWQEKILLCRRSIAPRYGLWTLPAGFMENGETTRQGALRETLEEACARIELGELFSLVNIPHINQVHLFYRARLLDTGFAAGLETLETALFAEAEIPWQELAFQSVTLCLRAYFADRKAGHFVLHEEELRPAAAHA</sequence>
<comment type="caution">
    <text evidence="2">The sequence shown here is derived from an EMBL/GenBank/DDBJ whole genome shotgun (WGS) entry which is preliminary data.</text>
</comment>
<organism evidence="2 3">
    <name type="scientific">Candidatus Accumulibacter meliphilus</name>
    <dbReference type="NCBI Taxonomy" id="2211374"/>
    <lineage>
        <taxon>Bacteria</taxon>
        <taxon>Pseudomonadati</taxon>
        <taxon>Pseudomonadota</taxon>
        <taxon>Betaproteobacteria</taxon>
        <taxon>Candidatus Accumulibacter</taxon>
    </lineage>
</organism>
<accession>A0A369XRI4</accession>
<dbReference type="PROSITE" id="PS51462">
    <property type="entry name" value="NUDIX"/>
    <property type="match status" value="1"/>
</dbReference>
<name>A0A369XRI4_9PROT</name>
<protein>
    <submittedName>
        <fullName evidence="2">NUDIX domain-containing protein</fullName>
    </submittedName>
</protein>
<dbReference type="EMBL" id="QPGA01000012">
    <property type="protein sequence ID" value="RDE51019.1"/>
    <property type="molecule type" value="Genomic_DNA"/>
</dbReference>
<dbReference type="Gene3D" id="2.20.70.10">
    <property type="match status" value="1"/>
</dbReference>
<proteinExistence type="predicted"/>
<dbReference type="InterPro" id="IPR015797">
    <property type="entry name" value="NUDIX_hydrolase-like_dom_sf"/>
</dbReference>
<gene>
    <name evidence="2" type="ORF">DVS81_08530</name>
</gene>
<evidence type="ECO:0000313" key="3">
    <source>
        <dbReference type="Proteomes" id="UP000253831"/>
    </source>
</evidence>
<dbReference type="PANTHER" id="PTHR43222">
    <property type="entry name" value="NUDIX HYDROLASE 23"/>
    <property type="match status" value="1"/>
</dbReference>
<dbReference type="InterPro" id="IPR029401">
    <property type="entry name" value="Nudix_N"/>
</dbReference>
<dbReference type="GO" id="GO:0003824">
    <property type="term" value="F:catalytic activity"/>
    <property type="evidence" value="ECO:0007669"/>
    <property type="project" value="UniProtKB-ARBA"/>
</dbReference>
<dbReference type="SUPFAM" id="SSF55811">
    <property type="entry name" value="Nudix"/>
    <property type="match status" value="1"/>
</dbReference>
<dbReference type="InterPro" id="IPR000086">
    <property type="entry name" value="NUDIX_hydrolase_dom"/>
</dbReference>